<proteinExistence type="predicted"/>
<dbReference type="InterPro" id="IPR002575">
    <property type="entry name" value="Aminoglycoside_PTrfase"/>
</dbReference>
<accession>A0ABY6TSH2</accession>
<dbReference type="EMBL" id="CABFNS010000414">
    <property type="protein sequence ID" value="VUC21585.1"/>
    <property type="molecule type" value="Genomic_DNA"/>
</dbReference>
<sequence length="481" mass="53947">MAWNQFAPESRTRWTPGSNSHPIWPSEPDPSTIRAIAAEALRVSADALTVSPLGSGAYHKVYDITKKEQAPACRTYLFRVAVPVDPVYKMESEMATLEFLRRRTTIPVPRPVAWNSSSSNPLGFEWALVEKAPGVELRSVWDDLPWERKAALVESIAGYLAQLWSPDLRFSHIGSIYCAGFGAGESSPDRSVASAPSASFGMSRVETATRGGFKIGPMVDVRFVSGRRRHLPTDRGPYDSCQDWLAALIDTENSFISSAALLFKDIPEESKAARMGEEEDIGDVIGYEEEGDCDHALESCHRFWRALPSVVPAGSQEGEPDRTDARFLLSHWDLRTANIIVDPESLEITGIIDWENAVTVPKWTAMDYPLMLKKAEPLYDRPSATITAALRNSCVQSDEIDSRKKDLKKWEAKDLRFVFACKLEELGYGSDWRPTSPSDKRKRDFLDGITDVTFEWERANRTLRRIRDQLRARPDTSSPTD</sequence>
<dbReference type="PANTHER" id="PTHR21310:SF13">
    <property type="entry name" value="AMINOGLYCOSIDE PHOSPHOTRANSFERASE DOMAIN-CONTAINING PROTEIN"/>
    <property type="match status" value="1"/>
</dbReference>
<evidence type="ECO:0000313" key="3">
    <source>
        <dbReference type="EMBL" id="VUC21585.1"/>
    </source>
</evidence>
<organism evidence="3 4">
    <name type="scientific">Bionectria ochroleuca</name>
    <name type="common">Gliocladium roseum</name>
    <dbReference type="NCBI Taxonomy" id="29856"/>
    <lineage>
        <taxon>Eukaryota</taxon>
        <taxon>Fungi</taxon>
        <taxon>Dikarya</taxon>
        <taxon>Ascomycota</taxon>
        <taxon>Pezizomycotina</taxon>
        <taxon>Sordariomycetes</taxon>
        <taxon>Hypocreomycetidae</taxon>
        <taxon>Hypocreales</taxon>
        <taxon>Bionectriaceae</taxon>
        <taxon>Clonostachys</taxon>
    </lineage>
</organism>
<feature type="domain" description="Aminoglycoside phosphotransferase" evidence="2">
    <location>
        <begin position="49"/>
        <end position="163"/>
    </location>
</feature>
<reference evidence="3 4" key="1">
    <citation type="submission" date="2019-06" db="EMBL/GenBank/DDBJ databases">
        <authorList>
            <person name="Broberg M."/>
        </authorList>
    </citation>
    <scope>NUCLEOTIDE SEQUENCE [LARGE SCALE GENOMIC DNA]</scope>
</reference>
<dbReference type="InterPro" id="IPR011009">
    <property type="entry name" value="Kinase-like_dom_sf"/>
</dbReference>
<evidence type="ECO:0000256" key="1">
    <source>
        <dbReference type="SAM" id="MobiDB-lite"/>
    </source>
</evidence>
<keyword evidence="4" id="KW-1185">Reference proteome</keyword>
<dbReference type="SUPFAM" id="SSF56112">
    <property type="entry name" value="Protein kinase-like (PK-like)"/>
    <property type="match status" value="1"/>
</dbReference>
<dbReference type="PANTHER" id="PTHR21310">
    <property type="entry name" value="AMINOGLYCOSIDE PHOSPHOTRANSFERASE-RELATED-RELATED"/>
    <property type="match status" value="1"/>
</dbReference>
<feature type="domain" description="Aminoglycoside phosphotransferase" evidence="2">
    <location>
        <begin position="296"/>
        <end position="358"/>
    </location>
</feature>
<dbReference type="Pfam" id="PF01636">
    <property type="entry name" value="APH"/>
    <property type="match status" value="2"/>
</dbReference>
<protein>
    <recommendedName>
        <fullName evidence="2">Aminoglycoside phosphotransferase domain-containing protein</fullName>
    </recommendedName>
</protein>
<dbReference type="InterPro" id="IPR051678">
    <property type="entry name" value="AGP_Transferase"/>
</dbReference>
<name>A0ABY6TSH2_BIOOC</name>
<dbReference type="Gene3D" id="3.90.1200.10">
    <property type="match status" value="1"/>
</dbReference>
<gene>
    <name evidence="3" type="ORF">CLO192961_LOCUS58337</name>
</gene>
<comment type="caution">
    <text evidence="3">The sequence shown here is derived from an EMBL/GenBank/DDBJ whole genome shotgun (WGS) entry which is preliminary data.</text>
</comment>
<evidence type="ECO:0000313" key="4">
    <source>
        <dbReference type="Proteomes" id="UP000766486"/>
    </source>
</evidence>
<evidence type="ECO:0000259" key="2">
    <source>
        <dbReference type="Pfam" id="PF01636"/>
    </source>
</evidence>
<feature type="region of interest" description="Disordered" evidence="1">
    <location>
        <begin position="1"/>
        <end position="27"/>
    </location>
</feature>
<dbReference type="Proteomes" id="UP000766486">
    <property type="component" value="Unassembled WGS sequence"/>
</dbReference>